<proteinExistence type="predicted"/>
<dbReference type="KEGG" id="rdi:CMV14_21455"/>
<dbReference type="OrthoDB" id="5526106at2"/>
<evidence type="ECO:0000256" key="2">
    <source>
        <dbReference type="PROSITE-ProRule" id="PRU00335"/>
    </source>
</evidence>
<dbReference type="PROSITE" id="PS50977">
    <property type="entry name" value="HTH_TETR_2"/>
    <property type="match status" value="1"/>
</dbReference>
<reference evidence="4 5" key="1">
    <citation type="submission" date="2017-09" db="EMBL/GenBank/DDBJ databases">
        <title>The Catabolism of 3,6-Dichlorosalicylic acid is Initiated by the Cytochrome P450 Monooxygenase DsmABC in Rhizorhabdus dicambivorans Ndbn-20.</title>
        <authorList>
            <person name="Na L."/>
        </authorList>
    </citation>
    <scope>NUCLEOTIDE SEQUENCE [LARGE SCALE GENOMIC DNA]</scope>
    <source>
        <strain evidence="4 5">Ndbn-20m</strain>
    </source>
</reference>
<name>A0A2A4G1F3_9SPHN</name>
<feature type="domain" description="HTH tetR-type" evidence="3">
    <location>
        <begin position="11"/>
        <end position="71"/>
    </location>
</feature>
<evidence type="ECO:0000313" key="4">
    <source>
        <dbReference type="EMBL" id="PCE43849.1"/>
    </source>
</evidence>
<organism evidence="4 5">
    <name type="scientific">Rhizorhabdus dicambivorans</name>
    <dbReference type="NCBI Taxonomy" id="1850238"/>
    <lineage>
        <taxon>Bacteria</taxon>
        <taxon>Pseudomonadati</taxon>
        <taxon>Pseudomonadota</taxon>
        <taxon>Alphaproteobacteria</taxon>
        <taxon>Sphingomonadales</taxon>
        <taxon>Sphingomonadaceae</taxon>
        <taxon>Rhizorhabdus</taxon>
    </lineage>
</organism>
<dbReference type="AlphaFoldDB" id="A0A2A4G1F3"/>
<dbReference type="SUPFAM" id="SSF46689">
    <property type="entry name" value="Homeodomain-like"/>
    <property type="match status" value="1"/>
</dbReference>
<evidence type="ECO:0000313" key="5">
    <source>
        <dbReference type="Proteomes" id="UP000218934"/>
    </source>
</evidence>
<feature type="DNA-binding region" description="H-T-H motif" evidence="2">
    <location>
        <begin position="34"/>
        <end position="53"/>
    </location>
</feature>
<dbReference type="RefSeq" id="WP_066965904.1">
    <property type="nucleotide sequence ID" value="NZ_CP023449.1"/>
</dbReference>
<protein>
    <submittedName>
        <fullName evidence="4">TetR/AcrR family transcriptional regulator</fullName>
    </submittedName>
</protein>
<dbReference type="InterPro" id="IPR001647">
    <property type="entry name" value="HTH_TetR"/>
</dbReference>
<gene>
    <name evidence="4" type="ORF">COO09_02690</name>
</gene>
<evidence type="ECO:0000259" key="3">
    <source>
        <dbReference type="PROSITE" id="PS50977"/>
    </source>
</evidence>
<dbReference type="Pfam" id="PF00440">
    <property type="entry name" value="TetR_N"/>
    <property type="match status" value="1"/>
</dbReference>
<evidence type="ECO:0000256" key="1">
    <source>
        <dbReference type="ARBA" id="ARBA00023125"/>
    </source>
</evidence>
<accession>A0A2A4G1F3</accession>
<dbReference type="GO" id="GO:0003677">
    <property type="term" value="F:DNA binding"/>
    <property type="evidence" value="ECO:0007669"/>
    <property type="project" value="UniProtKB-UniRule"/>
</dbReference>
<keyword evidence="5" id="KW-1185">Reference proteome</keyword>
<comment type="caution">
    <text evidence="4">The sequence shown here is derived from an EMBL/GenBank/DDBJ whole genome shotgun (WGS) entry which is preliminary data.</text>
</comment>
<dbReference type="Gene3D" id="1.10.357.10">
    <property type="entry name" value="Tetracycline Repressor, domain 2"/>
    <property type="match status" value="1"/>
</dbReference>
<dbReference type="InterPro" id="IPR009057">
    <property type="entry name" value="Homeodomain-like_sf"/>
</dbReference>
<dbReference type="EMBL" id="NWUF01000002">
    <property type="protein sequence ID" value="PCE43849.1"/>
    <property type="molecule type" value="Genomic_DNA"/>
</dbReference>
<sequence>MPHTRPRLSTDEMRQLALEAARSILIDDGPQAVTLMAVAKRINRTHANILHHFGSAGELRRAMAEMMTGRIIVEISEKVVEARQTEGDMREIVDITFDAFEKQGMAALMSWMILSGEHEGLAPILDAVHNLVEELGEYRGAPLRQITQMLVLTALGEGMIGGPIAAALEVPRETARATLAHQLRIMRGW</sequence>
<keyword evidence="1 2" id="KW-0238">DNA-binding</keyword>
<dbReference type="Proteomes" id="UP000218934">
    <property type="component" value="Unassembled WGS sequence"/>
</dbReference>